<sequence>MNKVQKGLIGTAVTATVVAAVGFGTYSAFDDESAIGEDLNLENSTAVIDAGIYDSEGELVANGEGGAIQLFTDEDGLDLLPGEEWASETFTIRNDGTRAFDMTHDAQTTKGTRFLFDSTMFDRWADRDNDIFDHLYIQVDYEFSNGLKEQVKGPFTSSILDNVLSKGQAQRNGDNPLYENPTLLPEEEIEISLSIGLDEDAGNEFQGQQFAAGFHLEVEQNNEADRN</sequence>
<dbReference type="EMBL" id="JBHSGK010000013">
    <property type="protein sequence ID" value="MFC4737681.1"/>
    <property type="molecule type" value="Genomic_DNA"/>
</dbReference>
<dbReference type="Proteomes" id="UP001595896">
    <property type="component" value="Unassembled WGS sequence"/>
</dbReference>
<gene>
    <name evidence="1" type="ORF">ACFO4L_13840</name>
</gene>
<evidence type="ECO:0000313" key="2">
    <source>
        <dbReference type="Proteomes" id="UP001595896"/>
    </source>
</evidence>
<protein>
    <recommendedName>
        <fullName evidence="3">Spore coat-associated protein N</fullName>
    </recommendedName>
</protein>
<keyword evidence="2" id="KW-1185">Reference proteome</keyword>
<name>A0ABV9NZA3_9BACI</name>
<proteinExistence type="predicted"/>
<evidence type="ECO:0008006" key="3">
    <source>
        <dbReference type="Google" id="ProtNLM"/>
    </source>
</evidence>
<accession>A0ABV9NZA3</accession>
<reference evidence="2" key="1">
    <citation type="journal article" date="2019" name="Int. J. Syst. Evol. Microbiol.">
        <title>The Global Catalogue of Microorganisms (GCM) 10K type strain sequencing project: providing services to taxonomists for standard genome sequencing and annotation.</title>
        <authorList>
            <consortium name="The Broad Institute Genomics Platform"/>
            <consortium name="The Broad Institute Genome Sequencing Center for Infectious Disease"/>
            <person name="Wu L."/>
            <person name="Ma J."/>
        </authorList>
    </citation>
    <scope>NUCLEOTIDE SEQUENCE [LARGE SCALE GENOMIC DNA]</scope>
    <source>
        <strain evidence="2">JCM 12165</strain>
    </source>
</reference>
<evidence type="ECO:0000313" key="1">
    <source>
        <dbReference type="EMBL" id="MFC4737681.1"/>
    </source>
</evidence>
<comment type="caution">
    <text evidence="1">The sequence shown here is derived from an EMBL/GenBank/DDBJ whole genome shotgun (WGS) entry which is preliminary data.</text>
</comment>
<organism evidence="1 2">
    <name type="scientific">Bacillus daqingensis</name>
    <dbReference type="NCBI Taxonomy" id="872396"/>
    <lineage>
        <taxon>Bacteria</taxon>
        <taxon>Bacillati</taxon>
        <taxon>Bacillota</taxon>
        <taxon>Bacilli</taxon>
        <taxon>Bacillales</taxon>
        <taxon>Bacillaceae</taxon>
        <taxon>Bacillus</taxon>
    </lineage>
</organism>
<dbReference type="RefSeq" id="WP_377910269.1">
    <property type="nucleotide sequence ID" value="NZ_JBHSGK010000013.1"/>
</dbReference>